<dbReference type="EMBL" id="BMXG01000012">
    <property type="protein sequence ID" value="GHC04535.1"/>
    <property type="molecule type" value="Genomic_DNA"/>
</dbReference>
<proteinExistence type="predicted"/>
<keyword evidence="2" id="KW-1185">Reference proteome</keyword>
<evidence type="ECO:0008006" key="3">
    <source>
        <dbReference type="Google" id="ProtNLM"/>
    </source>
</evidence>
<evidence type="ECO:0000313" key="2">
    <source>
        <dbReference type="Proteomes" id="UP000642829"/>
    </source>
</evidence>
<comment type="caution">
    <text evidence="1">The sequence shown here is derived from an EMBL/GenBank/DDBJ whole genome shotgun (WGS) entry which is preliminary data.</text>
</comment>
<dbReference type="AlphaFoldDB" id="A0A8J3DGJ6"/>
<gene>
    <name evidence="1" type="ORF">GCM10007047_21670</name>
</gene>
<dbReference type="Pfam" id="PF11249">
    <property type="entry name" value="DUF3047"/>
    <property type="match status" value="1"/>
</dbReference>
<protein>
    <recommendedName>
        <fullName evidence="3">DUF3047 domain-containing protein</fullName>
    </recommendedName>
</protein>
<dbReference type="Proteomes" id="UP000642829">
    <property type="component" value="Unassembled WGS sequence"/>
</dbReference>
<reference evidence="1" key="2">
    <citation type="submission" date="2020-09" db="EMBL/GenBank/DDBJ databases">
        <authorList>
            <person name="Sun Q."/>
            <person name="Kim S."/>
        </authorList>
    </citation>
    <scope>NUCLEOTIDE SEQUENCE</scope>
    <source>
        <strain evidence="1">KCTC 12870</strain>
    </source>
</reference>
<sequence>MITNYWLPRMATLVLGAGFLLSSVYGDPPVIPTSAPFIVEQFNELENWEPLDFPLQSNSEYSITPEGYLRAEANDSVSAIILAKRFQPAATPWLTWRWNVENTFVKGDAQSKSGDDFPMRVSVCFKFDPKKVSDNERRWFKMQKLVWGDYPPYRVLHYVYANRVDLPERYLPCPYSERARIIVQRSGVDGLKQWHEEKVNIMNDFRAAFGEEPPKDAVISIMADGDNTHESSTAFLDWIEISSQ</sequence>
<accession>A0A8J3DGJ6</accession>
<evidence type="ECO:0000313" key="1">
    <source>
        <dbReference type="EMBL" id="GHC04535.1"/>
    </source>
</evidence>
<name>A0A8J3DGJ6_9BACT</name>
<reference evidence="1" key="1">
    <citation type="journal article" date="2014" name="Int. J. Syst. Evol. Microbiol.">
        <title>Complete genome sequence of Corynebacterium casei LMG S-19264T (=DSM 44701T), isolated from a smear-ripened cheese.</title>
        <authorList>
            <consortium name="US DOE Joint Genome Institute (JGI-PGF)"/>
            <person name="Walter F."/>
            <person name="Albersmeier A."/>
            <person name="Kalinowski J."/>
            <person name="Ruckert C."/>
        </authorList>
    </citation>
    <scope>NUCLEOTIDE SEQUENCE</scope>
    <source>
        <strain evidence="1">KCTC 12870</strain>
    </source>
</reference>
<organism evidence="1 2">
    <name type="scientific">Cerasicoccus arenae</name>
    <dbReference type="NCBI Taxonomy" id="424488"/>
    <lineage>
        <taxon>Bacteria</taxon>
        <taxon>Pseudomonadati</taxon>
        <taxon>Verrucomicrobiota</taxon>
        <taxon>Opitutia</taxon>
        <taxon>Puniceicoccales</taxon>
        <taxon>Cerasicoccaceae</taxon>
        <taxon>Cerasicoccus</taxon>
    </lineage>
</organism>
<dbReference type="InterPro" id="IPR021409">
    <property type="entry name" value="DUF3047"/>
</dbReference>